<dbReference type="EMBL" id="CAJPIZ010023483">
    <property type="protein sequence ID" value="CAG2118228.1"/>
    <property type="molecule type" value="Genomic_DNA"/>
</dbReference>
<keyword evidence="4" id="KW-1185">Reference proteome</keyword>
<keyword evidence="1" id="KW-0175">Coiled coil</keyword>
<reference evidence="3" key="1">
    <citation type="submission" date="2020-11" db="EMBL/GenBank/DDBJ databases">
        <authorList>
            <person name="Tran Van P."/>
        </authorList>
    </citation>
    <scope>NUCLEOTIDE SEQUENCE</scope>
</reference>
<name>A0A7R9QC46_9ACAR</name>
<protein>
    <submittedName>
        <fullName evidence="3">Uncharacterized protein</fullName>
    </submittedName>
</protein>
<accession>A0A7R9QC46</accession>
<proteinExistence type="predicted"/>
<dbReference type="EMBL" id="OC878058">
    <property type="protein sequence ID" value="CAD7640364.1"/>
    <property type="molecule type" value="Genomic_DNA"/>
</dbReference>
<feature type="region of interest" description="Disordered" evidence="2">
    <location>
        <begin position="91"/>
        <end position="113"/>
    </location>
</feature>
<evidence type="ECO:0000256" key="1">
    <source>
        <dbReference type="SAM" id="Coils"/>
    </source>
</evidence>
<evidence type="ECO:0000256" key="2">
    <source>
        <dbReference type="SAM" id="MobiDB-lite"/>
    </source>
</evidence>
<dbReference type="Proteomes" id="UP000759131">
    <property type="component" value="Unassembled WGS sequence"/>
</dbReference>
<organism evidence="3">
    <name type="scientific">Medioppia subpectinata</name>
    <dbReference type="NCBI Taxonomy" id="1979941"/>
    <lineage>
        <taxon>Eukaryota</taxon>
        <taxon>Metazoa</taxon>
        <taxon>Ecdysozoa</taxon>
        <taxon>Arthropoda</taxon>
        <taxon>Chelicerata</taxon>
        <taxon>Arachnida</taxon>
        <taxon>Acari</taxon>
        <taxon>Acariformes</taxon>
        <taxon>Sarcoptiformes</taxon>
        <taxon>Oribatida</taxon>
        <taxon>Brachypylina</taxon>
        <taxon>Oppioidea</taxon>
        <taxon>Oppiidae</taxon>
        <taxon>Medioppia</taxon>
    </lineage>
</organism>
<sequence length="174" mass="19405">MSALKASNESEVKALEAQLKSSNDTMQTMNEEMNYLRQKFLTSDKKFSEMAIKNTELSIELSAVKASKHIIESDVKQLPQEVNAQNISCSASVPQDMSSSSSSISSNNQLTTNSDKISDEITSKEILIEIKDQFKYINNMTYKILDQYNRMFEMVNGIAHAVGHIAANTPIIKS</sequence>
<evidence type="ECO:0000313" key="4">
    <source>
        <dbReference type="Proteomes" id="UP000759131"/>
    </source>
</evidence>
<feature type="coiled-coil region" evidence="1">
    <location>
        <begin position="5"/>
        <end position="39"/>
    </location>
</feature>
<evidence type="ECO:0000313" key="3">
    <source>
        <dbReference type="EMBL" id="CAD7640364.1"/>
    </source>
</evidence>
<dbReference type="AlphaFoldDB" id="A0A7R9QC46"/>
<gene>
    <name evidence="3" type="ORF">OSB1V03_LOCUS18180</name>
</gene>